<keyword evidence="7" id="KW-1185">Reference proteome</keyword>
<dbReference type="PANTHER" id="PTHR23507">
    <property type="entry name" value="ZGC:174356"/>
    <property type="match status" value="1"/>
</dbReference>
<sequence length="509" mass="55918">MAKTEQSETELSDVSESNKNGGVASDFVSKAQNGIKAFFNFFTVEPYLFCFILPNIISSVAVQKLNMEKACRADLNYTEYTCSDVISGNAEDIYTLTASTEAQTMVAYMTTWTQPIQSGIPAIAILFIGSWSDSTGNRKALMLIPVFGELISSLGLILANYYFLEWPLWVTGLIEALPSAFAGGISIALMGSYSYIADVTTLESRTFRMGCVAVIVTLGIPLGSAISGVLTESVGYYGIFGICAALYAFGFVYTYLRVHDIKNVPMEGTMFQKLIKFFHPLNAWKTLSLLFLSPKRELIQIWLVILAHVVVMGPVFGESPVLFLYTLNKFSMDLVDFSLFSTYSVLMGIFGTAIAVIVFSKRLQMHDALIGIIATSSKVVSSCVYGLAPNRSWFYSGPIFDLFGNSGSTVVRSLGTKVVIPDEVGKMCSLIGFVEAIIPVFYAPLYSTVYTNTLAIFPGAYYIVGGVMTVPAIFVFIILYAIYRREQRDVVKNPDVKEMHAHDNAVSEL</sequence>
<feature type="transmembrane region" description="Helical" evidence="5">
    <location>
        <begin position="236"/>
        <end position="256"/>
    </location>
</feature>
<keyword evidence="2 5" id="KW-0812">Transmembrane</keyword>
<dbReference type="EMBL" id="CAKXAJ010025107">
    <property type="protein sequence ID" value="CAH2235030.1"/>
    <property type="molecule type" value="Genomic_DNA"/>
</dbReference>
<comment type="caution">
    <text evidence="6">The sequence shown here is derived from an EMBL/GenBank/DDBJ whole genome shotgun (WGS) entry which is preliminary data.</text>
</comment>
<evidence type="ECO:0000313" key="6">
    <source>
        <dbReference type="EMBL" id="CAH2235030.1"/>
    </source>
</evidence>
<reference evidence="6" key="1">
    <citation type="submission" date="2022-03" db="EMBL/GenBank/DDBJ databases">
        <authorList>
            <person name="Lindestad O."/>
        </authorList>
    </citation>
    <scope>NUCLEOTIDE SEQUENCE</scope>
</reference>
<keyword evidence="3 5" id="KW-1133">Transmembrane helix</keyword>
<accession>A0A8S4RCH0</accession>
<dbReference type="InterPro" id="IPR011701">
    <property type="entry name" value="MFS"/>
</dbReference>
<dbReference type="Pfam" id="PF07690">
    <property type="entry name" value="MFS_1"/>
    <property type="match status" value="1"/>
</dbReference>
<dbReference type="PANTHER" id="PTHR23507:SF1">
    <property type="entry name" value="FI18259P1-RELATED"/>
    <property type="match status" value="1"/>
</dbReference>
<proteinExistence type="predicted"/>
<evidence type="ECO:0000256" key="2">
    <source>
        <dbReference type="ARBA" id="ARBA00022692"/>
    </source>
</evidence>
<name>A0A8S4RCH0_9NEOP</name>
<dbReference type="Gene3D" id="1.20.1250.20">
    <property type="entry name" value="MFS general substrate transporter like domains"/>
    <property type="match status" value="1"/>
</dbReference>
<dbReference type="GO" id="GO:0022857">
    <property type="term" value="F:transmembrane transporter activity"/>
    <property type="evidence" value="ECO:0007669"/>
    <property type="project" value="InterPro"/>
</dbReference>
<feature type="transmembrane region" description="Helical" evidence="5">
    <location>
        <begin position="459"/>
        <end position="483"/>
    </location>
</feature>
<keyword evidence="4 5" id="KW-0472">Membrane</keyword>
<dbReference type="OrthoDB" id="3026777at2759"/>
<feature type="transmembrane region" description="Helical" evidence="5">
    <location>
        <begin position="140"/>
        <end position="164"/>
    </location>
</feature>
<evidence type="ECO:0000256" key="4">
    <source>
        <dbReference type="ARBA" id="ARBA00023136"/>
    </source>
</evidence>
<feature type="transmembrane region" description="Helical" evidence="5">
    <location>
        <begin position="298"/>
        <end position="317"/>
    </location>
</feature>
<evidence type="ECO:0000256" key="3">
    <source>
        <dbReference type="ARBA" id="ARBA00022989"/>
    </source>
</evidence>
<feature type="transmembrane region" description="Helical" evidence="5">
    <location>
        <begin position="337"/>
        <end position="359"/>
    </location>
</feature>
<dbReference type="AlphaFoldDB" id="A0A8S4RCH0"/>
<evidence type="ECO:0000256" key="1">
    <source>
        <dbReference type="ARBA" id="ARBA00004141"/>
    </source>
</evidence>
<organism evidence="6 7">
    <name type="scientific">Pararge aegeria aegeria</name>
    <dbReference type="NCBI Taxonomy" id="348720"/>
    <lineage>
        <taxon>Eukaryota</taxon>
        <taxon>Metazoa</taxon>
        <taxon>Ecdysozoa</taxon>
        <taxon>Arthropoda</taxon>
        <taxon>Hexapoda</taxon>
        <taxon>Insecta</taxon>
        <taxon>Pterygota</taxon>
        <taxon>Neoptera</taxon>
        <taxon>Endopterygota</taxon>
        <taxon>Lepidoptera</taxon>
        <taxon>Glossata</taxon>
        <taxon>Ditrysia</taxon>
        <taxon>Papilionoidea</taxon>
        <taxon>Nymphalidae</taxon>
        <taxon>Satyrinae</taxon>
        <taxon>Satyrini</taxon>
        <taxon>Parargina</taxon>
        <taxon>Pararge</taxon>
    </lineage>
</organism>
<evidence type="ECO:0000256" key="5">
    <source>
        <dbReference type="SAM" id="Phobius"/>
    </source>
</evidence>
<gene>
    <name evidence="6" type="primary">jg1300</name>
    <name evidence="6" type="ORF">PAEG_LOCUS12720</name>
</gene>
<evidence type="ECO:0000313" key="7">
    <source>
        <dbReference type="Proteomes" id="UP000838756"/>
    </source>
</evidence>
<feature type="transmembrane region" description="Helical" evidence="5">
    <location>
        <begin position="427"/>
        <end position="447"/>
    </location>
</feature>
<dbReference type="GO" id="GO:0016020">
    <property type="term" value="C:membrane"/>
    <property type="evidence" value="ECO:0007669"/>
    <property type="project" value="UniProtKB-SubCell"/>
</dbReference>
<dbReference type="Proteomes" id="UP000838756">
    <property type="component" value="Unassembled WGS sequence"/>
</dbReference>
<dbReference type="InterPro" id="IPR036259">
    <property type="entry name" value="MFS_trans_sf"/>
</dbReference>
<dbReference type="SUPFAM" id="SSF103473">
    <property type="entry name" value="MFS general substrate transporter"/>
    <property type="match status" value="1"/>
</dbReference>
<protein>
    <submittedName>
        <fullName evidence="6">Jg1300 protein</fullName>
    </submittedName>
</protein>
<feature type="transmembrane region" description="Helical" evidence="5">
    <location>
        <begin position="209"/>
        <end position="230"/>
    </location>
</feature>
<feature type="transmembrane region" description="Helical" evidence="5">
    <location>
        <begin position="176"/>
        <end position="197"/>
    </location>
</feature>
<comment type="subcellular location">
    <subcellularLocation>
        <location evidence="1">Membrane</location>
        <topology evidence="1">Multi-pass membrane protein</topology>
    </subcellularLocation>
</comment>